<protein>
    <submittedName>
        <fullName evidence="2">Uncharacterized protein</fullName>
    </submittedName>
</protein>
<name>A0A0D3J9A3_EMIH1</name>
<feature type="compositionally biased region" description="Low complexity" evidence="1">
    <location>
        <begin position="162"/>
        <end position="173"/>
    </location>
</feature>
<dbReference type="PaxDb" id="2903-EOD20088"/>
<dbReference type="KEGG" id="ehx:EMIHUDRAFT_451085"/>
<dbReference type="GeneID" id="17265586"/>
<dbReference type="RefSeq" id="XP_005772517.1">
    <property type="nucleotide sequence ID" value="XM_005772460.1"/>
</dbReference>
<organism evidence="2 3">
    <name type="scientific">Emiliania huxleyi (strain CCMP1516)</name>
    <dbReference type="NCBI Taxonomy" id="280463"/>
    <lineage>
        <taxon>Eukaryota</taxon>
        <taxon>Haptista</taxon>
        <taxon>Haptophyta</taxon>
        <taxon>Prymnesiophyceae</taxon>
        <taxon>Isochrysidales</taxon>
        <taxon>Noelaerhabdaceae</taxon>
        <taxon>Emiliania</taxon>
    </lineage>
</organism>
<feature type="region of interest" description="Disordered" evidence="1">
    <location>
        <begin position="40"/>
        <end position="72"/>
    </location>
</feature>
<feature type="compositionally biased region" description="Basic residues" evidence="1">
    <location>
        <begin position="45"/>
        <end position="63"/>
    </location>
</feature>
<proteinExistence type="predicted"/>
<evidence type="ECO:0000313" key="2">
    <source>
        <dbReference type="EnsemblProtists" id="EOD20088"/>
    </source>
</evidence>
<dbReference type="EnsemblProtists" id="EOD20088">
    <property type="protein sequence ID" value="EOD20088"/>
    <property type="gene ID" value="EMIHUDRAFT_451085"/>
</dbReference>
<dbReference type="Proteomes" id="UP000013827">
    <property type="component" value="Unassembled WGS sequence"/>
</dbReference>
<accession>A0A0D3J9A3</accession>
<reference evidence="2" key="2">
    <citation type="submission" date="2024-10" db="UniProtKB">
        <authorList>
            <consortium name="EnsemblProtists"/>
        </authorList>
    </citation>
    <scope>IDENTIFICATION</scope>
</reference>
<feature type="compositionally biased region" description="Basic residues" evidence="1">
    <location>
        <begin position="142"/>
        <end position="161"/>
    </location>
</feature>
<sequence length="273" mass="29592">PTSPPLLPRGPCAAARHRLHPCQPDRLRDRVCPLPHVQRQAARAGRARARWSKRQRRGRRRAARGGGVAPDRGGGLVVARWLGPAAARAQRCLSAAGPAAAPSPVDVQRGRSAGLARLALPARVRQAALRRLRARAPPCAPGRHRRAPQLQRRRPRPRARQRASVGARAAASVDAHRDADNQPVAAGCRYAAVGAHARRRRARAAADAGGRASRRVAARAARRLPQLGAAHCARFADAARLRRQRPDRVRLPLRLAAPRACVRREGREYQAAA</sequence>
<feature type="region of interest" description="Disordered" evidence="1">
    <location>
        <begin position="138"/>
        <end position="177"/>
    </location>
</feature>
<dbReference type="HOGENOM" id="CLU_1021544_0_0_1"/>
<keyword evidence="3" id="KW-1185">Reference proteome</keyword>
<dbReference type="AlphaFoldDB" id="A0A0D3J9A3"/>
<evidence type="ECO:0000313" key="3">
    <source>
        <dbReference type="Proteomes" id="UP000013827"/>
    </source>
</evidence>
<evidence type="ECO:0000256" key="1">
    <source>
        <dbReference type="SAM" id="MobiDB-lite"/>
    </source>
</evidence>
<reference evidence="3" key="1">
    <citation type="journal article" date="2013" name="Nature">
        <title>Pan genome of the phytoplankton Emiliania underpins its global distribution.</title>
        <authorList>
            <person name="Read B.A."/>
            <person name="Kegel J."/>
            <person name="Klute M.J."/>
            <person name="Kuo A."/>
            <person name="Lefebvre S.C."/>
            <person name="Maumus F."/>
            <person name="Mayer C."/>
            <person name="Miller J."/>
            <person name="Monier A."/>
            <person name="Salamov A."/>
            <person name="Young J."/>
            <person name="Aguilar M."/>
            <person name="Claverie J.M."/>
            <person name="Frickenhaus S."/>
            <person name="Gonzalez K."/>
            <person name="Herman E.K."/>
            <person name="Lin Y.C."/>
            <person name="Napier J."/>
            <person name="Ogata H."/>
            <person name="Sarno A.F."/>
            <person name="Shmutz J."/>
            <person name="Schroeder D."/>
            <person name="de Vargas C."/>
            <person name="Verret F."/>
            <person name="von Dassow P."/>
            <person name="Valentin K."/>
            <person name="Van de Peer Y."/>
            <person name="Wheeler G."/>
            <person name="Dacks J.B."/>
            <person name="Delwiche C.F."/>
            <person name="Dyhrman S.T."/>
            <person name="Glockner G."/>
            <person name="John U."/>
            <person name="Richards T."/>
            <person name="Worden A.Z."/>
            <person name="Zhang X."/>
            <person name="Grigoriev I.V."/>
            <person name="Allen A.E."/>
            <person name="Bidle K."/>
            <person name="Borodovsky M."/>
            <person name="Bowler C."/>
            <person name="Brownlee C."/>
            <person name="Cock J.M."/>
            <person name="Elias M."/>
            <person name="Gladyshev V.N."/>
            <person name="Groth M."/>
            <person name="Guda C."/>
            <person name="Hadaegh A."/>
            <person name="Iglesias-Rodriguez M.D."/>
            <person name="Jenkins J."/>
            <person name="Jones B.M."/>
            <person name="Lawson T."/>
            <person name="Leese F."/>
            <person name="Lindquist E."/>
            <person name="Lobanov A."/>
            <person name="Lomsadze A."/>
            <person name="Malik S.B."/>
            <person name="Marsh M.E."/>
            <person name="Mackinder L."/>
            <person name="Mock T."/>
            <person name="Mueller-Roeber B."/>
            <person name="Pagarete A."/>
            <person name="Parker M."/>
            <person name="Probert I."/>
            <person name="Quesneville H."/>
            <person name="Raines C."/>
            <person name="Rensing S.A."/>
            <person name="Riano-Pachon D.M."/>
            <person name="Richier S."/>
            <person name="Rokitta S."/>
            <person name="Shiraiwa Y."/>
            <person name="Soanes D.M."/>
            <person name="van der Giezen M."/>
            <person name="Wahlund T.M."/>
            <person name="Williams B."/>
            <person name="Wilson W."/>
            <person name="Wolfe G."/>
            <person name="Wurch L.L."/>
        </authorList>
    </citation>
    <scope>NUCLEOTIDE SEQUENCE</scope>
</reference>